<dbReference type="InterPro" id="IPR036922">
    <property type="entry name" value="Rieske_2Fe-2S_sf"/>
</dbReference>
<dbReference type="OrthoDB" id="9769355at2"/>
<organism evidence="8 9">
    <name type="scientific">Congregibacter litoralis KT71</name>
    <dbReference type="NCBI Taxonomy" id="314285"/>
    <lineage>
        <taxon>Bacteria</taxon>
        <taxon>Pseudomonadati</taxon>
        <taxon>Pseudomonadota</taxon>
        <taxon>Gammaproteobacteria</taxon>
        <taxon>Cellvibrionales</taxon>
        <taxon>Halieaceae</taxon>
        <taxon>Congregibacter</taxon>
    </lineage>
</organism>
<keyword evidence="3" id="KW-0479">Metal-binding</keyword>
<evidence type="ECO:0000313" key="9">
    <source>
        <dbReference type="Proteomes" id="UP000019205"/>
    </source>
</evidence>
<dbReference type="Gene3D" id="2.102.10.10">
    <property type="entry name" value="Rieske [2Fe-2S] iron-sulphur domain"/>
    <property type="match status" value="1"/>
</dbReference>
<dbReference type="SUPFAM" id="SSF55961">
    <property type="entry name" value="Bet v1-like"/>
    <property type="match status" value="1"/>
</dbReference>
<evidence type="ECO:0000259" key="7">
    <source>
        <dbReference type="PROSITE" id="PS51296"/>
    </source>
</evidence>
<dbReference type="Pfam" id="PF00355">
    <property type="entry name" value="Rieske"/>
    <property type="match status" value="1"/>
</dbReference>
<dbReference type="HOGENOM" id="CLU_026244_3_2_6"/>
<proteinExistence type="predicted"/>
<dbReference type="EMBL" id="AAOA02000002">
    <property type="protein sequence ID" value="EAQ98094.1"/>
    <property type="molecule type" value="Genomic_DNA"/>
</dbReference>
<evidence type="ECO:0000256" key="4">
    <source>
        <dbReference type="ARBA" id="ARBA00023002"/>
    </source>
</evidence>
<dbReference type="InterPro" id="IPR017941">
    <property type="entry name" value="Rieske_2Fe-2S"/>
</dbReference>
<evidence type="ECO:0000256" key="2">
    <source>
        <dbReference type="ARBA" id="ARBA00022714"/>
    </source>
</evidence>
<reference evidence="8 9" key="1">
    <citation type="journal article" date="2007" name="Proc. Natl. Acad. Sci. U.S.A.">
        <title>Characterization of a marine gammaproteobacterium capable of aerobic anoxygenic photosynthesis.</title>
        <authorList>
            <person name="Fuchs B.M."/>
            <person name="Spring S."/>
            <person name="Teeling H."/>
            <person name="Quast C."/>
            <person name="Wulf J."/>
            <person name="Schattenhofer M."/>
            <person name="Yan S."/>
            <person name="Ferriera S."/>
            <person name="Johnson J."/>
            <person name="Glockner F.O."/>
            <person name="Amann R."/>
        </authorList>
    </citation>
    <scope>NUCLEOTIDE SEQUENCE [LARGE SCALE GENOMIC DNA]</scope>
    <source>
        <strain evidence="8">KT71</strain>
    </source>
</reference>
<evidence type="ECO:0000256" key="1">
    <source>
        <dbReference type="ARBA" id="ARBA00001962"/>
    </source>
</evidence>
<dbReference type="RefSeq" id="WP_008292913.1">
    <property type="nucleotide sequence ID" value="NZ_CM002299.1"/>
</dbReference>
<evidence type="ECO:0000313" key="8">
    <source>
        <dbReference type="EMBL" id="EAQ98094.1"/>
    </source>
</evidence>
<dbReference type="InterPro" id="IPR001663">
    <property type="entry name" value="Rng_hydr_dOase-A"/>
</dbReference>
<dbReference type="CDD" id="cd03469">
    <property type="entry name" value="Rieske_RO_Alpha_N"/>
    <property type="match status" value="1"/>
</dbReference>
<dbReference type="GO" id="GO:0051537">
    <property type="term" value="F:2 iron, 2 sulfur cluster binding"/>
    <property type="evidence" value="ECO:0007669"/>
    <property type="project" value="UniProtKB-KW"/>
</dbReference>
<keyword evidence="5" id="KW-0408">Iron</keyword>
<dbReference type="GO" id="GO:0051213">
    <property type="term" value="F:dioxygenase activity"/>
    <property type="evidence" value="ECO:0007669"/>
    <property type="project" value="UniProtKB-KW"/>
</dbReference>
<dbReference type="Pfam" id="PF00848">
    <property type="entry name" value="Ring_hydroxyl_A"/>
    <property type="match status" value="1"/>
</dbReference>
<dbReference type="InterPro" id="IPR015879">
    <property type="entry name" value="Ring_hydroxy_dOase_asu_C_dom"/>
</dbReference>
<keyword evidence="9" id="KW-1185">Reference proteome</keyword>
<name>A4A725_9GAMM</name>
<keyword evidence="4" id="KW-0560">Oxidoreductase</keyword>
<comment type="cofactor">
    <cofactor evidence="1">
        <name>Fe cation</name>
        <dbReference type="ChEBI" id="CHEBI:24875"/>
    </cofactor>
</comment>
<sequence>MQKEEELKLTEEVLQLKEANSAFLGAGVTQQGYDHYRGEKRFEDERQKLFRRLPHAVAHSAALAGSHAFLRAEYAGVPLLLTRDDRGQAQAFVNACRHRGMELVAEEAGCARRFTCPYHAWTYGSDGELLAAPHFEQGFGELDKAELGLHRLACVERFGFIWVTIDASDEIQFDDYFAPIAADFEALNIAELGVAEETVLNLKANWKLLVEGGLEAYHFKVAHKNTIGPFFENNLSTYQVLGDHLRSVLPRTSLADSDTSSPDFRLLDHANLLYLMFPNTQFLVQQDHLIWIQANPLATDCTELRLRTLAPAESLGQDELREYWKKNHAITCATLREDFAIAEGIQRSVQAGLDQSMIFGRFESGLGAFNTTVSRRLAS</sequence>
<accession>A4A725</accession>
<keyword evidence="8" id="KW-0223">Dioxygenase</keyword>
<dbReference type="CDD" id="cd08887">
    <property type="entry name" value="RHO_alpha_C_3"/>
    <property type="match status" value="1"/>
</dbReference>
<dbReference type="eggNOG" id="COG4638">
    <property type="taxonomic scope" value="Bacteria"/>
</dbReference>
<dbReference type="PROSITE" id="PS51296">
    <property type="entry name" value="RIESKE"/>
    <property type="match status" value="1"/>
</dbReference>
<dbReference type="SUPFAM" id="SSF50022">
    <property type="entry name" value="ISP domain"/>
    <property type="match status" value="1"/>
</dbReference>
<feature type="domain" description="Rieske" evidence="7">
    <location>
        <begin position="54"/>
        <end position="163"/>
    </location>
</feature>
<keyword evidence="6" id="KW-0411">Iron-sulfur</keyword>
<dbReference type="PANTHER" id="PTHR43756">
    <property type="entry name" value="CHOLINE MONOOXYGENASE, CHLOROPLASTIC"/>
    <property type="match status" value="1"/>
</dbReference>
<dbReference type="GO" id="GO:0005506">
    <property type="term" value="F:iron ion binding"/>
    <property type="evidence" value="ECO:0007669"/>
    <property type="project" value="InterPro"/>
</dbReference>
<dbReference type="STRING" id="314285.KT71_02567"/>
<dbReference type="Gene3D" id="3.90.380.10">
    <property type="entry name" value="Naphthalene 1,2-dioxygenase Alpha Subunit, Chain A, domain 1"/>
    <property type="match status" value="1"/>
</dbReference>
<evidence type="ECO:0000256" key="5">
    <source>
        <dbReference type="ARBA" id="ARBA00023004"/>
    </source>
</evidence>
<dbReference type="Proteomes" id="UP000019205">
    <property type="component" value="Chromosome"/>
</dbReference>
<keyword evidence="2" id="KW-0001">2Fe-2S</keyword>
<protein>
    <submittedName>
        <fullName evidence="8">Phenylpropionate dioxygenase</fullName>
    </submittedName>
</protein>
<dbReference type="AlphaFoldDB" id="A4A725"/>
<evidence type="ECO:0000256" key="6">
    <source>
        <dbReference type="ARBA" id="ARBA00023014"/>
    </source>
</evidence>
<dbReference type="PRINTS" id="PR00090">
    <property type="entry name" value="RNGDIOXGNASE"/>
</dbReference>
<dbReference type="PANTHER" id="PTHR43756:SF5">
    <property type="entry name" value="CHOLINE MONOOXYGENASE, CHLOROPLASTIC"/>
    <property type="match status" value="1"/>
</dbReference>
<gene>
    <name evidence="8" type="ORF">KT71_02567</name>
</gene>
<comment type="caution">
    <text evidence="8">The sequence shown here is derived from an EMBL/GenBank/DDBJ whole genome shotgun (WGS) entry which is preliminary data.</text>
</comment>
<evidence type="ECO:0000256" key="3">
    <source>
        <dbReference type="ARBA" id="ARBA00022723"/>
    </source>
</evidence>
<reference evidence="8 9" key="2">
    <citation type="journal article" date="2009" name="PLoS ONE">
        <title>The photosynthetic apparatus and its regulation in the aerobic gammaproteobacterium Congregibacter litoralis gen. nov., sp. nov.</title>
        <authorList>
            <person name="Spring S."/>
            <person name="Lunsdorf H."/>
            <person name="Fuchs B.M."/>
            <person name="Tindall B.J."/>
        </authorList>
    </citation>
    <scope>NUCLEOTIDE SEQUENCE [LARGE SCALE GENOMIC DNA]</scope>
    <source>
        <strain evidence="8">KT71</strain>
    </source>
</reference>